<dbReference type="Pfam" id="PF09286">
    <property type="entry name" value="Pro-kuma_activ"/>
    <property type="match status" value="1"/>
</dbReference>
<dbReference type="PROSITE" id="PS51695">
    <property type="entry name" value="SEDOLISIN"/>
    <property type="match status" value="1"/>
</dbReference>
<organism evidence="12 13">
    <name type="scientific">Kitasatospora arboriphila</name>
    <dbReference type="NCBI Taxonomy" id="258052"/>
    <lineage>
        <taxon>Bacteria</taxon>
        <taxon>Bacillati</taxon>
        <taxon>Actinomycetota</taxon>
        <taxon>Actinomycetes</taxon>
        <taxon>Kitasatosporales</taxon>
        <taxon>Streptomycetaceae</taxon>
        <taxon>Kitasatospora</taxon>
    </lineage>
</organism>
<evidence type="ECO:0000313" key="12">
    <source>
        <dbReference type="EMBL" id="GAA1098511.1"/>
    </source>
</evidence>
<comment type="caution">
    <text evidence="8">Lacks conserved residue(s) required for the propagation of feature annotation.</text>
</comment>
<dbReference type="SUPFAM" id="SSF52743">
    <property type="entry name" value="Subtilisin-like"/>
    <property type="match status" value="1"/>
</dbReference>
<keyword evidence="2" id="KW-0645">Protease</keyword>
<evidence type="ECO:0000256" key="10">
    <source>
        <dbReference type="SAM" id="SignalP"/>
    </source>
</evidence>
<dbReference type="EMBL" id="BAAALD010000048">
    <property type="protein sequence ID" value="GAA1098511.1"/>
    <property type="molecule type" value="Genomic_DNA"/>
</dbReference>
<feature type="chain" id="PRO_5045278898" evidence="10">
    <location>
        <begin position="23"/>
        <end position="671"/>
    </location>
</feature>
<comment type="cofactor">
    <cofactor evidence="1">
        <name>Ca(2+)</name>
        <dbReference type="ChEBI" id="CHEBI:29108"/>
    </cofactor>
</comment>
<dbReference type="CDD" id="cd04056">
    <property type="entry name" value="Peptidases_S53"/>
    <property type="match status" value="1"/>
</dbReference>
<evidence type="ECO:0000313" key="13">
    <source>
        <dbReference type="Proteomes" id="UP001499987"/>
    </source>
</evidence>
<keyword evidence="5" id="KW-0720">Serine protease</keyword>
<feature type="region of interest" description="Disordered" evidence="9">
    <location>
        <begin position="29"/>
        <end position="62"/>
    </location>
</feature>
<keyword evidence="13" id="KW-1185">Reference proteome</keyword>
<keyword evidence="4" id="KW-0378">Hydrolase</keyword>
<comment type="similarity">
    <text evidence="8">Belongs to the peptidase S8 family.</text>
</comment>
<keyword evidence="10" id="KW-0732">Signal</keyword>
<dbReference type="PANTHER" id="PTHR14218:SF15">
    <property type="entry name" value="TRIPEPTIDYL-PEPTIDASE 1"/>
    <property type="match status" value="1"/>
</dbReference>
<feature type="compositionally biased region" description="Basic and acidic residues" evidence="9">
    <location>
        <begin position="660"/>
        <end position="671"/>
    </location>
</feature>
<dbReference type="InterPro" id="IPR036852">
    <property type="entry name" value="Peptidase_S8/S53_dom_sf"/>
</dbReference>
<dbReference type="RefSeq" id="WP_344625604.1">
    <property type="nucleotide sequence ID" value="NZ_BAAALD010000048.1"/>
</dbReference>
<keyword evidence="6" id="KW-0106">Calcium</keyword>
<feature type="region of interest" description="Disordered" evidence="9">
    <location>
        <begin position="651"/>
        <end position="671"/>
    </location>
</feature>
<protein>
    <submittedName>
        <fullName evidence="12">S53 family peptidase</fullName>
    </submittedName>
</protein>
<name>A0ABP4E8X8_9ACTN</name>
<evidence type="ECO:0000256" key="5">
    <source>
        <dbReference type="ARBA" id="ARBA00022825"/>
    </source>
</evidence>
<evidence type="ECO:0000256" key="6">
    <source>
        <dbReference type="ARBA" id="ARBA00022837"/>
    </source>
</evidence>
<evidence type="ECO:0000256" key="8">
    <source>
        <dbReference type="PROSITE-ProRule" id="PRU01240"/>
    </source>
</evidence>
<dbReference type="InterPro" id="IPR000209">
    <property type="entry name" value="Peptidase_S8/S53_dom"/>
</dbReference>
<feature type="signal peptide" evidence="10">
    <location>
        <begin position="1"/>
        <end position="22"/>
    </location>
</feature>
<dbReference type="InterPro" id="IPR023828">
    <property type="entry name" value="Peptidase_S8_Ser-AS"/>
</dbReference>
<feature type="domain" description="Peptidase S53" evidence="11">
    <location>
        <begin position="244"/>
        <end position="661"/>
    </location>
</feature>
<dbReference type="InterPro" id="IPR015366">
    <property type="entry name" value="S53_propep"/>
</dbReference>
<keyword evidence="3" id="KW-0479">Metal-binding</keyword>
<gene>
    <name evidence="12" type="ORF">GCM10009663_46660</name>
</gene>
<dbReference type="SMART" id="SM00944">
    <property type="entry name" value="Pro-kuma_activ"/>
    <property type="match status" value="1"/>
</dbReference>
<evidence type="ECO:0000256" key="7">
    <source>
        <dbReference type="ARBA" id="ARBA00023145"/>
    </source>
</evidence>
<proteinExistence type="inferred from homology"/>
<dbReference type="PROSITE" id="PS00138">
    <property type="entry name" value="SUBTILASE_SER"/>
    <property type="match status" value="1"/>
</dbReference>
<dbReference type="CDD" id="cd11377">
    <property type="entry name" value="Pro-peptidase_S53"/>
    <property type="match status" value="1"/>
</dbReference>
<feature type="region of interest" description="Disordered" evidence="9">
    <location>
        <begin position="187"/>
        <end position="210"/>
    </location>
</feature>
<dbReference type="PROSITE" id="PS51892">
    <property type="entry name" value="SUBTILASE"/>
    <property type="match status" value="1"/>
</dbReference>
<evidence type="ECO:0000256" key="3">
    <source>
        <dbReference type="ARBA" id="ARBA00022723"/>
    </source>
</evidence>
<dbReference type="InterPro" id="IPR050819">
    <property type="entry name" value="Tripeptidyl-peptidase_I"/>
</dbReference>
<evidence type="ECO:0000256" key="2">
    <source>
        <dbReference type="ARBA" id="ARBA00022670"/>
    </source>
</evidence>
<dbReference type="Proteomes" id="UP001499987">
    <property type="component" value="Unassembled WGS sequence"/>
</dbReference>
<sequence>MRIRLSCSRTGLAVMAVLPLLAATAAGTPARADTPAPHGRAAVPGTAPNWTRSAADQGRERADAPVTVRVYLAGRDQKGLDAFARQVSDPASDEYGHFLTPQQLAERFGSSDAQSDKVGRWLHSSGLRVTSTNRHYLTAEGDAADAERAFGTELHTYRKGTRSYRAPAGDVTVPADLTDDVLSVTGLNTAPSKVRPGRPKPQDTLPGPGSAFVNSGPFSAYFGANPATGTPAAYGAVRPYVIQGLNGTQLRSAYGAAATGLTGRGVTVAVVDAYDSPTIGDDVTRYAAEHGDAPYTKDKLLRYDPAVWTHTAPPEVDPDGCDAAGWYGEQTLDIEAVHAVAPDADISYVGASSCYDQDLVDALDRVVDQHLGDIVSNSWGEPENASDPAFDRVYQHLFKRGAATGIGFYFSSGDSGDELADTGTKQTDMPASLPWVTAVGGTSLALDASDAYRFETGWGTLKSVLSADGTSWTDLPGTFNGGAGGGTSARFAQPRYQRGVVPQSLSGANGGRNRVVPDIAAVADPNTGFLVGQTQTFPDGSARYSEYRIGGTSLACPVVAALQALAQQAQGSPIGFANPSIYARYGSAAYHDVVDHPFGPGTELAQVRVDFNNTVDASEGTTTSLRTMGHDTSLVADRGYDAVTGVGSPTADYLTSYDCPPDRRPGRHDTD</sequence>
<evidence type="ECO:0000259" key="11">
    <source>
        <dbReference type="PROSITE" id="PS51695"/>
    </source>
</evidence>
<evidence type="ECO:0000256" key="9">
    <source>
        <dbReference type="SAM" id="MobiDB-lite"/>
    </source>
</evidence>
<dbReference type="PANTHER" id="PTHR14218">
    <property type="entry name" value="PROTEASE S8 TRIPEPTIDYL PEPTIDASE I CLN2"/>
    <property type="match status" value="1"/>
</dbReference>
<reference evidence="13" key="1">
    <citation type="journal article" date="2019" name="Int. J. Syst. Evol. Microbiol.">
        <title>The Global Catalogue of Microorganisms (GCM) 10K type strain sequencing project: providing services to taxonomists for standard genome sequencing and annotation.</title>
        <authorList>
            <consortium name="The Broad Institute Genomics Platform"/>
            <consortium name="The Broad Institute Genome Sequencing Center for Infectious Disease"/>
            <person name="Wu L."/>
            <person name="Ma J."/>
        </authorList>
    </citation>
    <scope>NUCLEOTIDE SEQUENCE [LARGE SCALE GENOMIC DNA]</scope>
    <source>
        <strain evidence="13">JCM 13002</strain>
    </source>
</reference>
<comment type="caution">
    <text evidence="12">The sequence shown here is derived from an EMBL/GenBank/DDBJ whole genome shotgun (WGS) entry which is preliminary data.</text>
</comment>
<dbReference type="Pfam" id="PF00082">
    <property type="entry name" value="Peptidase_S8"/>
    <property type="match status" value="1"/>
</dbReference>
<evidence type="ECO:0000256" key="4">
    <source>
        <dbReference type="ARBA" id="ARBA00022801"/>
    </source>
</evidence>
<dbReference type="SUPFAM" id="SSF54897">
    <property type="entry name" value="Protease propeptides/inhibitors"/>
    <property type="match status" value="1"/>
</dbReference>
<dbReference type="InterPro" id="IPR030400">
    <property type="entry name" value="Sedolisin_dom"/>
</dbReference>
<evidence type="ECO:0000256" key="1">
    <source>
        <dbReference type="ARBA" id="ARBA00001913"/>
    </source>
</evidence>
<dbReference type="Gene3D" id="3.40.50.200">
    <property type="entry name" value="Peptidase S8/S53 domain"/>
    <property type="match status" value="1"/>
</dbReference>
<keyword evidence="7" id="KW-0865">Zymogen</keyword>
<accession>A0ABP4E8X8</accession>